<protein>
    <submittedName>
        <fullName evidence="3">Uncharacterized protein</fullName>
    </submittedName>
</protein>
<dbReference type="AlphaFoldDB" id="B9FFX2"/>
<feature type="region of interest" description="Disordered" evidence="1">
    <location>
        <begin position="114"/>
        <end position="169"/>
    </location>
</feature>
<feature type="region of interest" description="Disordered" evidence="1">
    <location>
        <begin position="1"/>
        <end position="64"/>
    </location>
</feature>
<evidence type="ECO:0000256" key="1">
    <source>
        <dbReference type="SAM" id="MobiDB-lite"/>
    </source>
</evidence>
<feature type="compositionally biased region" description="Acidic residues" evidence="1">
    <location>
        <begin position="30"/>
        <end position="52"/>
    </location>
</feature>
<organism evidence="3">
    <name type="scientific">Oryza sativa subsp. japonica</name>
    <name type="common">Rice</name>
    <dbReference type="NCBI Taxonomy" id="39947"/>
    <lineage>
        <taxon>Eukaryota</taxon>
        <taxon>Viridiplantae</taxon>
        <taxon>Streptophyta</taxon>
        <taxon>Embryophyta</taxon>
        <taxon>Tracheophyta</taxon>
        <taxon>Spermatophyta</taxon>
        <taxon>Magnoliopsida</taxon>
        <taxon>Liliopsida</taxon>
        <taxon>Poales</taxon>
        <taxon>Poaceae</taxon>
        <taxon>BOP clade</taxon>
        <taxon>Oryzoideae</taxon>
        <taxon>Oryzeae</taxon>
        <taxon>Oryzinae</taxon>
        <taxon>Oryza</taxon>
        <taxon>Oryza sativa</taxon>
    </lineage>
</organism>
<dbReference type="EMBL" id="CM000141">
    <property type="protein sequence ID" value="EEE61256.1"/>
    <property type="molecule type" value="Genomic_DNA"/>
</dbReference>
<keyword evidence="2" id="KW-0472">Membrane</keyword>
<keyword evidence="2" id="KW-0812">Transmembrane</keyword>
<feature type="transmembrane region" description="Helical" evidence="2">
    <location>
        <begin position="74"/>
        <end position="93"/>
    </location>
</feature>
<gene>
    <name evidence="3" type="ORF">OsJ_15321</name>
</gene>
<reference evidence="3" key="2">
    <citation type="submission" date="2008-12" db="EMBL/GenBank/DDBJ databases">
        <title>Improved gene annotation of the rice (Oryza sativa) genomes.</title>
        <authorList>
            <person name="Wang J."/>
            <person name="Li R."/>
            <person name="Fan W."/>
            <person name="Huang Q."/>
            <person name="Zhang J."/>
            <person name="Zhou Y."/>
            <person name="Hu Y."/>
            <person name="Zi S."/>
            <person name="Li J."/>
            <person name="Ni P."/>
            <person name="Zheng H."/>
            <person name="Zhang Y."/>
            <person name="Zhao M."/>
            <person name="Hao Q."/>
            <person name="McDermott J."/>
            <person name="Samudrala R."/>
            <person name="Kristiansen K."/>
            <person name="Wong G.K.-S."/>
        </authorList>
    </citation>
    <scope>NUCLEOTIDE SEQUENCE</scope>
</reference>
<accession>B9FFX2</accession>
<proteinExistence type="predicted"/>
<keyword evidence="2" id="KW-1133">Transmembrane helix</keyword>
<evidence type="ECO:0000256" key="2">
    <source>
        <dbReference type="SAM" id="Phobius"/>
    </source>
</evidence>
<reference evidence="3" key="1">
    <citation type="journal article" date="2005" name="PLoS Biol.">
        <title>The genomes of Oryza sativa: a history of duplications.</title>
        <authorList>
            <person name="Yu J."/>
            <person name="Wang J."/>
            <person name="Lin W."/>
            <person name="Li S."/>
            <person name="Li H."/>
            <person name="Zhou J."/>
            <person name="Ni P."/>
            <person name="Dong W."/>
            <person name="Hu S."/>
            <person name="Zeng C."/>
            <person name="Zhang J."/>
            <person name="Zhang Y."/>
            <person name="Li R."/>
            <person name="Xu Z."/>
            <person name="Li S."/>
            <person name="Li X."/>
            <person name="Zheng H."/>
            <person name="Cong L."/>
            <person name="Lin L."/>
            <person name="Yin J."/>
            <person name="Geng J."/>
            <person name="Li G."/>
            <person name="Shi J."/>
            <person name="Liu J."/>
            <person name="Lv H."/>
            <person name="Li J."/>
            <person name="Wang J."/>
            <person name="Deng Y."/>
            <person name="Ran L."/>
            <person name="Shi X."/>
            <person name="Wang X."/>
            <person name="Wu Q."/>
            <person name="Li C."/>
            <person name="Ren X."/>
            <person name="Wang J."/>
            <person name="Wang X."/>
            <person name="Li D."/>
            <person name="Liu D."/>
            <person name="Zhang X."/>
            <person name="Ji Z."/>
            <person name="Zhao W."/>
            <person name="Sun Y."/>
            <person name="Zhang Z."/>
            <person name="Bao J."/>
            <person name="Han Y."/>
            <person name="Dong L."/>
            <person name="Ji J."/>
            <person name="Chen P."/>
            <person name="Wu S."/>
            <person name="Liu J."/>
            <person name="Xiao Y."/>
            <person name="Bu D."/>
            <person name="Tan J."/>
            <person name="Yang L."/>
            <person name="Ye C."/>
            <person name="Zhang J."/>
            <person name="Xu J."/>
            <person name="Zhou Y."/>
            <person name="Yu Y."/>
            <person name="Zhang B."/>
            <person name="Zhuang S."/>
            <person name="Wei H."/>
            <person name="Liu B."/>
            <person name="Lei M."/>
            <person name="Yu H."/>
            <person name="Li Y."/>
            <person name="Xu H."/>
            <person name="Wei S."/>
            <person name="He X."/>
            <person name="Fang L."/>
            <person name="Zhang Z."/>
            <person name="Zhang Y."/>
            <person name="Huang X."/>
            <person name="Su Z."/>
            <person name="Tong W."/>
            <person name="Li J."/>
            <person name="Tong Z."/>
            <person name="Li S."/>
            <person name="Ye J."/>
            <person name="Wang L."/>
            <person name="Fang L."/>
            <person name="Lei T."/>
            <person name="Chen C."/>
            <person name="Chen H."/>
            <person name="Xu Z."/>
            <person name="Li H."/>
            <person name="Huang H."/>
            <person name="Zhang F."/>
            <person name="Xu H."/>
            <person name="Li N."/>
            <person name="Zhao C."/>
            <person name="Li S."/>
            <person name="Dong L."/>
            <person name="Huang Y."/>
            <person name="Li L."/>
            <person name="Xi Y."/>
            <person name="Qi Q."/>
            <person name="Li W."/>
            <person name="Zhang B."/>
            <person name="Hu W."/>
            <person name="Zhang Y."/>
            <person name="Tian X."/>
            <person name="Jiao Y."/>
            <person name="Liang X."/>
            <person name="Jin J."/>
            <person name="Gao L."/>
            <person name="Zheng W."/>
            <person name="Hao B."/>
            <person name="Liu S."/>
            <person name="Wang W."/>
            <person name="Yuan L."/>
            <person name="Cao M."/>
            <person name="McDermott J."/>
            <person name="Samudrala R."/>
            <person name="Wang J."/>
            <person name="Wong G.K."/>
            <person name="Yang H."/>
        </authorList>
    </citation>
    <scope>NUCLEOTIDE SEQUENCE [LARGE SCALE GENOMIC DNA]</scope>
</reference>
<sequence>MEVIRRRHAAAAKRRRLGPSPLRRMALAESESEADDEEETTTTEAAEVDVTEETPSRTHRSVTAKPPCLSLSPLSIFFPSLTLLLPFLVLLSLSRNDARRKLRATRAFSSTLPYRPMRTSRPAQRPPRTPKYARVVEKPGETDVFPPRGAARRGGDRNATPERANAGQS</sequence>
<name>B9FFX2_ORYSJ</name>
<dbReference type="Proteomes" id="UP000007752">
    <property type="component" value="Chromosome 4"/>
</dbReference>
<feature type="compositionally biased region" description="Basic residues" evidence="1">
    <location>
        <begin position="1"/>
        <end position="17"/>
    </location>
</feature>
<evidence type="ECO:0000313" key="3">
    <source>
        <dbReference type="EMBL" id="EEE61256.1"/>
    </source>
</evidence>